<evidence type="ECO:0000256" key="4">
    <source>
        <dbReference type="ARBA" id="ARBA00022741"/>
    </source>
</evidence>
<name>A0ABT7NCH5_9BURK</name>
<dbReference type="PANTHER" id="PTHR42788">
    <property type="entry name" value="TAURINE IMPORT ATP-BINDING PROTEIN-RELATED"/>
    <property type="match status" value="1"/>
</dbReference>
<dbReference type="Proteomes" id="UP001174908">
    <property type="component" value="Unassembled WGS sequence"/>
</dbReference>
<dbReference type="EMBL" id="JASZYV010000003">
    <property type="protein sequence ID" value="MDM0045633.1"/>
    <property type="molecule type" value="Genomic_DNA"/>
</dbReference>
<keyword evidence="3" id="KW-1003">Cell membrane</keyword>
<dbReference type="SMART" id="SM00382">
    <property type="entry name" value="AAA"/>
    <property type="match status" value="1"/>
</dbReference>
<evidence type="ECO:0000256" key="5">
    <source>
        <dbReference type="ARBA" id="ARBA00022840"/>
    </source>
</evidence>
<dbReference type="InterPro" id="IPR017871">
    <property type="entry name" value="ABC_transporter-like_CS"/>
</dbReference>
<keyword evidence="4" id="KW-0547">Nucleotide-binding</keyword>
<accession>A0ABT7NCH5</accession>
<dbReference type="InterPro" id="IPR027417">
    <property type="entry name" value="P-loop_NTPase"/>
</dbReference>
<dbReference type="InterPro" id="IPR003439">
    <property type="entry name" value="ABC_transporter-like_ATP-bd"/>
</dbReference>
<dbReference type="GO" id="GO:0005524">
    <property type="term" value="F:ATP binding"/>
    <property type="evidence" value="ECO:0007669"/>
    <property type="project" value="UniProtKB-KW"/>
</dbReference>
<evidence type="ECO:0000256" key="1">
    <source>
        <dbReference type="ARBA" id="ARBA00005417"/>
    </source>
</evidence>
<feature type="domain" description="ABC transporter" evidence="6">
    <location>
        <begin position="5"/>
        <end position="238"/>
    </location>
</feature>
<keyword evidence="5 7" id="KW-0067">ATP-binding</keyword>
<dbReference type="InterPro" id="IPR003593">
    <property type="entry name" value="AAA+_ATPase"/>
</dbReference>
<keyword evidence="2" id="KW-0813">Transport</keyword>
<proteinExistence type="inferred from homology"/>
<comment type="caution">
    <text evidence="7">The sequence shown here is derived from an EMBL/GenBank/DDBJ whole genome shotgun (WGS) entry which is preliminary data.</text>
</comment>
<dbReference type="Pfam" id="PF00005">
    <property type="entry name" value="ABC_tran"/>
    <property type="match status" value="1"/>
</dbReference>
<evidence type="ECO:0000256" key="2">
    <source>
        <dbReference type="ARBA" id="ARBA00022448"/>
    </source>
</evidence>
<evidence type="ECO:0000313" key="7">
    <source>
        <dbReference type="EMBL" id="MDM0045633.1"/>
    </source>
</evidence>
<reference evidence="7" key="1">
    <citation type="submission" date="2023-06" db="EMBL/GenBank/DDBJ databases">
        <authorList>
            <person name="Jiang Y."/>
            <person name="Liu Q."/>
        </authorList>
    </citation>
    <scope>NUCLEOTIDE SEQUENCE</scope>
    <source>
        <strain evidence="7">CGMCC 1.12089</strain>
    </source>
</reference>
<gene>
    <name evidence="7" type="ORF">QTH91_14155</name>
</gene>
<dbReference type="PANTHER" id="PTHR42788:SF13">
    <property type="entry name" value="ALIPHATIC SULFONATES IMPORT ATP-BINDING PROTEIN SSUB"/>
    <property type="match status" value="1"/>
</dbReference>
<dbReference type="CDD" id="cd03293">
    <property type="entry name" value="ABC_NrtD_SsuB_transporters"/>
    <property type="match status" value="1"/>
</dbReference>
<evidence type="ECO:0000313" key="8">
    <source>
        <dbReference type="Proteomes" id="UP001174908"/>
    </source>
</evidence>
<keyword evidence="3" id="KW-0472">Membrane</keyword>
<evidence type="ECO:0000256" key="3">
    <source>
        <dbReference type="ARBA" id="ARBA00022475"/>
    </source>
</evidence>
<evidence type="ECO:0000259" key="6">
    <source>
        <dbReference type="PROSITE" id="PS50893"/>
    </source>
</evidence>
<sequence>MHALLEVRGLTKSLGDGAARQPIISDLSFEARPGEFLSVVGPSGCGKTTLLMCLAGLYDIDGGSVAFQGHQVQSPPPGVSVVFQDYSRSLLPWKNNLDNVLFGMKRTELPEAQRRPRALELLQAVGLTGYETHFPWQVSGGMQQRVAIARGLAAQSRLLLLDEPLAAVDAQTRADLQDLLLDLAKRFNQTCLLVTHDVDEAVYVADRVIVLSRRPTRVVTEFVVDCPKPRDQITTREHPDYLRLRHEVISMIRSMRAVH</sequence>
<dbReference type="RefSeq" id="WP_286660752.1">
    <property type="nucleotide sequence ID" value="NZ_JASZYV010000003.1"/>
</dbReference>
<keyword evidence="8" id="KW-1185">Reference proteome</keyword>
<dbReference type="SUPFAM" id="SSF52540">
    <property type="entry name" value="P-loop containing nucleoside triphosphate hydrolases"/>
    <property type="match status" value="1"/>
</dbReference>
<dbReference type="Gene3D" id="3.40.50.300">
    <property type="entry name" value="P-loop containing nucleotide triphosphate hydrolases"/>
    <property type="match status" value="1"/>
</dbReference>
<protein>
    <submittedName>
        <fullName evidence="7">ABC transporter ATP-binding protein</fullName>
    </submittedName>
</protein>
<dbReference type="PROSITE" id="PS50893">
    <property type="entry name" value="ABC_TRANSPORTER_2"/>
    <property type="match status" value="1"/>
</dbReference>
<organism evidence="7 8">
    <name type="scientific">Variovorax dokdonensis</name>
    <dbReference type="NCBI Taxonomy" id="344883"/>
    <lineage>
        <taxon>Bacteria</taxon>
        <taxon>Pseudomonadati</taxon>
        <taxon>Pseudomonadota</taxon>
        <taxon>Betaproteobacteria</taxon>
        <taxon>Burkholderiales</taxon>
        <taxon>Comamonadaceae</taxon>
        <taxon>Variovorax</taxon>
    </lineage>
</organism>
<dbReference type="InterPro" id="IPR050166">
    <property type="entry name" value="ABC_transporter_ATP-bind"/>
</dbReference>
<dbReference type="PROSITE" id="PS00211">
    <property type="entry name" value="ABC_TRANSPORTER_1"/>
    <property type="match status" value="1"/>
</dbReference>
<comment type="similarity">
    <text evidence="1">Belongs to the ABC transporter superfamily.</text>
</comment>